<proteinExistence type="predicted"/>
<keyword evidence="2" id="KW-1185">Reference proteome</keyword>
<reference evidence="1 2" key="1">
    <citation type="submission" date="2016-07" db="EMBL/GenBank/DDBJ databases">
        <title>Complete genome sequence of Altererythrobacter namhicola JCM 16345T, containing esterase-encoding genes.</title>
        <authorList>
            <person name="Cheng H."/>
            <person name="Wu Y.-H."/>
            <person name="Jian S.-L."/>
            <person name="Huo Y.-Y."/>
            <person name="Wang C.-S."/>
            <person name="Xu X.-W."/>
        </authorList>
    </citation>
    <scope>NUCLEOTIDE SEQUENCE [LARGE SCALE GENOMIC DNA]</scope>
    <source>
        <strain evidence="1 2">JCM 16345</strain>
    </source>
</reference>
<dbReference type="Proteomes" id="UP000092698">
    <property type="component" value="Chromosome"/>
</dbReference>
<dbReference type="STRING" id="645517.A6F65_00108"/>
<dbReference type="InterPro" id="IPR022201">
    <property type="entry name" value="DUF3726"/>
</dbReference>
<dbReference type="KEGG" id="anh:A6F65_00108"/>
<name>A0A1C7D4N5_9SPHN</name>
<accession>A0A1C7D4N5</accession>
<gene>
    <name evidence="1" type="ORF">A6F65_00108</name>
</gene>
<organism evidence="1 2">
    <name type="scientific">Paraurantiacibacter namhicola</name>
    <dbReference type="NCBI Taxonomy" id="645517"/>
    <lineage>
        <taxon>Bacteria</taxon>
        <taxon>Pseudomonadati</taxon>
        <taxon>Pseudomonadota</taxon>
        <taxon>Alphaproteobacteria</taxon>
        <taxon>Sphingomonadales</taxon>
        <taxon>Erythrobacteraceae</taxon>
        <taxon>Paraurantiacibacter</taxon>
    </lineage>
</organism>
<dbReference type="Pfam" id="PF12525">
    <property type="entry name" value="DUF3726"/>
    <property type="match status" value="1"/>
</dbReference>
<evidence type="ECO:0008006" key="3">
    <source>
        <dbReference type="Google" id="ProtNLM"/>
    </source>
</evidence>
<dbReference type="AlphaFoldDB" id="A0A1C7D4N5"/>
<sequence>MASAGGSSADGSGPLILSRNELLALLRRVFEALYGKTCDYEAMAEQILWLECHGLGGLDLLHDCLARLDGEERHADRHLLGAFLTKGPTIRFDAGGASLIGFGDLLADVLIARCAGGEIRQAEIADLRDARAILPQLHRMALAGRFAAVRISGRGNGADRFARVSASSPLPDLSGWEGAVDCAEQASLHLVCAGSEEGLRSAMRDLHPDWPEPAVTADQLAGTYRGSLNNGVKVRDLAALHAIADRVLVEATEESRRGAGE</sequence>
<evidence type="ECO:0000313" key="2">
    <source>
        <dbReference type="Proteomes" id="UP000092698"/>
    </source>
</evidence>
<protein>
    <recommendedName>
        <fullName evidence="3">DUF3726 domain-containing protein</fullName>
    </recommendedName>
</protein>
<evidence type="ECO:0000313" key="1">
    <source>
        <dbReference type="EMBL" id="ANU06436.1"/>
    </source>
</evidence>
<dbReference type="EMBL" id="CP016545">
    <property type="protein sequence ID" value="ANU06436.1"/>
    <property type="molecule type" value="Genomic_DNA"/>
</dbReference>